<dbReference type="OrthoDB" id="282149at2759"/>
<evidence type="ECO:0000313" key="5">
    <source>
        <dbReference type="Proteomes" id="UP000660262"/>
    </source>
</evidence>
<dbReference type="PANTHER" id="PTHR28627">
    <property type="entry name" value="CYTOCHROME C OXIDASE ASSEMBLY FACTOR 5"/>
    <property type="match status" value="1"/>
</dbReference>
<gene>
    <name evidence="4" type="ORF">PPROV_000778700</name>
</gene>
<feature type="region of interest" description="Disordered" evidence="3">
    <location>
        <begin position="40"/>
        <end position="62"/>
    </location>
</feature>
<dbReference type="EMBL" id="BNJQ01000023">
    <property type="protein sequence ID" value="GHP09050.1"/>
    <property type="molecule type" value="Genomic_DNA"/>
</dbReference>
<keyword evidence="2" id="KW-1015">Disulfide bond</keyword>
<reference evidence="4" key="1">
    <citation type="submission" date="2020-10" db="EMBL/GenBank/DDBJ databases">
        <title>Unveiling of a novel bifunctional photoreceptor, Dualchrome1, isolated from a cosmopolitan green alga.</title>
        <authorList>
            <person name="Suzuki S."/>
            <person name="Kawachi M."/>
        </authorList>
    </citation>
    <scope>NUCLEOTIDE SEQUENCE</scope>
    <source>
        <strain evidence="4">NIES 2893</strain>
    </source>
</reference>
<dbReference type="Pfam" id="PF10203">
    <property type="entry name" value="Pet191_N"/>
    <property type="match status" value="1"/>
</dbReference>
<dbReference type="GO" id="GO:0005739">
    <property type="term" value="C:mitochondrion"/>
    <property type="evidence" value="ECO:0007669"/>
    <property type="project" value="TreeGrafter"/>
</dbReference>
<proteinExistence type="inferred from homology"/>
<dbReference type="InterPro" id="IPR018793">
    <property type="entry name" value="Cyt_c_oxidase_assmbl_Pet191"/>
</dbReference>
<dbReference type="GO" id="GO:0033617">
    <property type="term" value="P:mitochondrial respiratory chain complex IV assembly"/>
    <property type="evidence" value="ECO:0007669"/>
    <property type="project" value="TreeGrafter"/>
</dbReference>
<protein>
    <submittedName>
        <fullName evidence="4">Uncharacterized protein</fullName>
    </submittedName>
</protein>
<accession>A0A830HTI7</accession>
<evidence type="ECO:0000313" key="4">
    <source>
        <dbReference type="EMBL" id="GHP09050.1"/>
    </source>
</evidence>
<name>A0A830HTI7_9CHLO</name>
<sequence>MSKSCRPQLDRLIACVGASPCCTRDKQDIKTCLKLMSASASHNDPAEGSGSASMAASATQQQQQQLKEFEKCTNLRIAYFNCKRGQVDMRTRIRGNRQA</sequence>
<evidence type="ECO:0000256" key="2">
    <source>
        <dbReference type="ARBA" id="ARBA00023157"/>
    </source>
</evidence>
<dbReference type="AlphaFoldDB" id="A0A830HTI7"/>
<dbReference type="Proteomes" id="UP000660262">
    <property type="component" value="Unassembled WGS sequence"/>
</dbReference>
<dbReference type="PANTHER" id="PTHR28627:SF1">
    <property type="entry name" value="CYTOCHROME C OXIDASE ASSEMBLY FACTOR 5"/>
    <property type="match status" value="1"/>
</dbReference>
<keyword evidence="5" id="KW-1185">Reference proteome</keyword>
<evidence type="ECO:0000256" key="3">
    <source>
        <dbReference type="SAM" id="MobiDB-lite"/>
    </source>
</evidence>
<evidence type="ECO:0000256" key="1">
    <source>
        <dbReference type="ARBA" id="ARBA00007785"/>
    </source>
</evidence>
<comment type="similarity">
    <text evidence="1">Belongs to the PET191 family.</text>
</comment>
<comment type="caution">
    <text evidence="4">The sequence shown here is derived from an EMBL/GenBank/DDBJ whole genome shotgun (WGS) entry which is preliminary data.</text>
</comment>
<organism evidence="4 5">
    <name type="scientific">Pycnococcus provasolii</name>
    <dbReference type="NCBI Taxonomy" id="41880"/>
    <lineage>
        <taxon>Eukaryota</taxon>
        <taxon>Viridiplantae</taxon>
        <taxon>Chlorophyta</taxon>
        <taxon>Pseudoscourfieldiophyceae</taxon>
        <taxon>Pseudoscourfieldiales</taxon>
        <taxon>Pycnococcaceae</taxon>
        <taxon>Pycnococcus</taxon>
    </lineage>
</organism>
<feature type="compositionally biased region" description="Low complexity" evidence="3">
    <location>
        <begin position="49"/>
        <end position="62"/>
    </location>
</feature>